<protein>
    <submittedName>
        <fullName evidence="2">Uncharacterized protein</fullName>
    </submittedName>
</protein>
<dbReference type="AlphaFoldDB" id="A0A1S2MEF2"/>
<keyword evidence="4" id="KW-1185">Reference proteome</keyword>
<reference evidence="3 4" key="2">
    <citation type="journal article" date="2017" name="Genome Announc.">
        <title>Draft Genome Sequences of Four Alkaliphilic Bacteria Belonging to the Anaerobacillus Genus.</title>
        <authorList>
            <person name="Bassil N.M."/>
            <person name="Lloyd J.R."/>
        </authorList>
    </citation>
    <scope>NUCLEOTIDE SEQUENCE [LARGE SCALE GENOMIC DNA]</scope>
    <source>
        <strain evidence="3 4">NB2006</strain>
    </source>
</reference>
<feature type="transmembrane region" description="Helical" evidence="1">
    <location>
        <begin position="42"/>
        <end position="63"/>
    </location>
</feature>
<accession>A0A1S2MEF2</accession>
<keyword evidence="1" id="KW-1133">Transmembrane helix</keyword>
<organism evidence="2 4">
    <name type="scientific">Anaerobacillus isosaccharinicus</name>
    <dbReference type="NCBI Taxonomy" id="1532552"/>
    <lineage>
        <taxon>Bacteria</taxon>
        <taxon>Bacillati</taxon>
        <taxon>Bacillota</taxon>
        <taxon>Bacilli</taxon>
        <taxon>Bacillales</taxon>
        <taxon>Bacillaceae</taxon>
        <taxon>Anaerobacillus</taxon>
    </lineage>
</organism>
<dbReference type="EMBL" id="CP063356">
    <property type="protein sequence ID" value="QOY35286.1"/>
    <property type="molecule type" value="Genomic_DNA"/>
</dbReference>
<dbReference type="EMBL" id="LQXD01000003">
    <property type="protein sequence ID" value="OIJ23192.1"/>
    <property type="molecule type" value="Genomic_DNA"/>
</dbReference>
<name>A0A1S2MEF2_9BACI</name>
<evidence type="ECO:0000313" key="2">
    <source>
        <dbReference type="EMBL" id="OIJ23192.1"/>
    </source>
</evidence>
<dbReference type="OrthoDB" id="9814001at2"/>
<sequence>MNLVEEHEHEDAMASFFNFFDLGIGKGSFILRLVATVVSYQAVNLVASIMYGVFLLVYTVYVVKKQPLTTDGQVGSN</sequence>
<proteinExistence type="predicted"/>
<gene>
    <name evidence="2" type="ORF">AWH56_01710</name>
    <name evidence="3" type="ORF">AWH56_021755</name>
</gene>
<reference evidence="3" key="4">
    <citation type="submission" date="2020-10" db="EMBL/GenBank/DDBJ databases">
        <authorList>
            <person name="Bassil N.M."/>
            <person name="Lloyd J.R."/>
        </authorList>
    </citation>
    <scope>NUCLEOTIDE SEQUENCE</scope>
    <source>
        <strain evidence="3">NB2006</strain>
    </source>
</reference>
<reference evidence="3 4" key="3">
    <citation type="journal article" date="2019" name="Int. J. Syst. Evol. Microbiol.">
        <title>Anaerobacillus isosaccharinicus sp. nov., an alkaliphilic bacterium which degrades isosaccharinic acid.</title>
        <authorList>
            <person name="Bassil N.M."/>
            <person name="Lloyd J.R."/>
        </authorList>
    </citation>
    <scope>NUCLEOTIDE SEQUENCE [LARGE SCALE GENOMIC DNA]</scope>
    <source>
        <strain evidence="3 4">NB2006</strain>
    </source>
</reference>
<reference evidence="2 4" key="1">
    <citation type="submission" date="2016-10" db="EMBL/GenBank/DDBJ databases">
        <title>Draft genome sequences of four alkaliphilic bacteria belonging to the Anaerobacillus genus.</title>
        <authorList>
            <person name="Bassil N.M."/>
            <person name="Lloyd J.R."/>
        </authorList>
    </citation>
    <scope>NUCLEOTIDE SEQUENCE [LARGE SCALE GENOMIC DNA]</scope>
    <source>
        <strain evidence="2 4">NB2006</strain>
    </source>
</reference>
<evidence type="ECO:0000256" key="1">
    <source>
        <dbReference type="SAM" id="Phobius"/>
    </source>
</evidence>
<keyword evidence="1" id="KW-0472">Membrane</keyword>
<evidence type="ECO:0000313" key="3">
    <source>
        <dbReference type="EMBL" id="QOY35286.1"/>
    </source>
</evidence>
<evidence type="ECO:0000313" key="4">
    <source>
        <dbReference type="Proteomes" id="UP000180175"/>
    </source>
</evidence>
<keyword evidence="1" id="KW-0812">Transmembrane</keyword>
<dbReference type="KEGG" id="aia:AWH56_021755"/>
<dbReference type="RefSeq" id="WP_071315533.1">
    <property type="nucleotide sequence ID" value="NZ_CP063356.2"/>
</dbReference>
<dbReference type="Proteomes" id="UP000180175">
    <property type="component" value="Chromosome"/>
</dbReference>